<dbReference type="SUPFAM" id="SSF58069">
    <property type="entry name" value="Virus ectodomain"/>
    <property type="match status" value="1"/>
</dbReference>
<dbReference type="Pfam" id="PF00429">
    <property type="entry name" value="TLV_coat"/>
    <property type="match status" value="1"/>
</dbReference>
<dbReference type="InParanoid" id="A0A3P8WGL5"/>
<evidence type="ECO:0000313" key="2">
    <source>
        <dbReference type="Proteomes" id="UP000265120"/>
    </source>
</evidence>
<dbReference type="InterPro" id="IPR018154">
    <property type="entry name" value="TLV/ENV_coat_polyprotein"/>
</dbReference>
<reference evidence="1" key="3">
    <citation type="submission" date="2025-09" db="UniProtKB">
        <authorList>
            <consortium name="Ensembl"/>
        </authorList>
    </citation>
    <scope>IDENTIFICATION</scope>
</reference>
<dbReference type="AlphaFoldDB" id="A0A3P8WGL5"/>
<sequence>TKTIKSRNNGSEQKTTIKREQKQNYIYNGDLCSVINCNNWKYTYNLYVCFHYYVHSQCEQNQLPHGGGWRENWNMVVGYTGQWIPTMSVKNVYSDKDIWDQLKIQRDFSNTQNPIIINWKLYVIRNEITKHDTTLLTPVIAVDYTKLTPKDIMTTGYTTENLWLKWFMNTAKENGVDDCVAARPQLFTEPAPLFPNDTWGYNCMLRLTHEATDPNCTTLASIFPPISNKTKTGAFTPHKGKGDYVCFNFTHSNPKVNIGKIDPSWCNVTMSGSMIGRWGRDGTDCIITAVGIRALVRLGVPLAIIGPNKLNKTPTYIDAIGVPRGIPNEYKLDAMEGLSEQLAPTSLMSVQNRMALDMMLAEKGGVCAMFGEMCCTFIPNNTAPDGTVKKALQGLKTLSRRMHEDSGVGHFLEEWFEQTFVSFVAILISCGCCCIPCMRSLSIRLIETALDKRTADAYFQQQAEEYVASLTKSMSVCKDV</sequence>
<proteinExistence type="predicted"/>
<dbReference type="PANTHER" id="PTHR10424:SF80">
    <property type="entry name" value="ENVELOPE GLYCOPROTEIN"/>
    <property type="match status" value="1"/>
</dbReference>
<dbReference type="Gene3D" id="1.10.287.210">
    <property type="match status" value="1"/>
</dbReference>
<dbReference type="GeneTree" id="ENSGT00530000064449"/>
<dbReference type="PANTHER" id="PTHR10424">
    <property type="entry name" value="VIRAL ENVELOPE PROTEIN"/>
    <property type="match status" value="1"/>
</dbReference>
<dbReference type="OMA" id="WKTIVAT"/>
<dbReference type="Proteomes" id="UP000265120">
    <property type="component" value="Chromosome W"/>
</dbReference>
<organism evidence="1 2">
    <name type="scientific">Cynoglossus semilaevis</name>
    <name type="common">Tongue sole</name>
    <dbReference type="NCBI Taxonomy" id="244447"/>
    <lineage>
        <taxon>Eukaryota</taxon>
        <taxon>Metazoa</taxon>
        <taxon>Chordata</taxon>
        <taxon>Craniata</taxon>
        <taxon>Vertebrata</taxon>
        <taxon>Euteleostomi</taxon>
        <taxon>Actinopterygii</taxon>
        <taxon>Neopterygii</taxon>
        <taxon>Teleostei</taxon>
        <taxon>Neoteleostei</taxon>
        <taxon>Acanthomorphata</taxon>
        <taxon>Carangaria</taxon>
        <taxon>Pleuronectiformes</taxon>
        <taxon>Pleuronectoidei</taxon>
        <taxon>Cynoglossidae</taxon>
        <taxon>Cynoglossinae</taxon>
        <taxon>Cynoglossus</taxon>
    </lineage>
</organism>
<dbReference type="Ensembl" id="ENSCSET00000026983.1">
    <property type="protein sequence ID" value="ENSCSEP00000026628.1"/>
    <property type="gene ID" value="ENSCSEG00000016996.1"/>
</dbReference>
<dbReference type="STRING" id="244447.ENSCSEP00000026628"/>
<accession>A0A3P8WGL5</accession>
<evidence type="ECO:0000313" key="1">
    <source>
        <dbReference type="Ensembl" id="ENSCSEP00000026628.1"/>
    </source>
</evidence>
<keyword evidence="2" id="KW-1185">Reference proteome</keyword>
<reference evidence="1 2" key="1">
    <citation type="journal article" date="2014" name="Nat. Genet.">
        <title>Whole-genome sequence of a flatfish provides insights into ZW sex chromosome evolution and adaptation to a benthic lifestyle.</title>
        <authorList>
            <person name="Chen S."/>
            <person name="Zhang G."/>
            <person name="Shao C."/>
            <person name="Huang Q."/>
            <person name="Liu G."/>
            <person name="Zhang P."/>
            <person name="Song W."/>
            <person name="An N."/>
            <person name="Chalopin D."/>
            <person name="Volff J.N."/>
            <person name="Hong Y."/>
            <person name="Li Q."/>
            <person name="Sha Z."/>
            <person name="Zhou H."/>
            <person name="Xie M."/>
            <person name="Yu Q."/>
            <person name="Liu Y."/>
            <person name="Xiang H."/>
            <person name="Wang N."/>
            <person name="Wu K."/>
            <person name="Yang C."/>
            <person name="Zhou Q."/>
            <person name="Liao X."/>
            <person name="Yang L."/>
            <person name="Hu Q."/>
            <person name="Zhang J."/>
            <person name="Meng L."/>
            <person name="Jin L."/>
            <person name="Tian Y."/>
            <person name="Lian J."/>
            <person name="Yang J."/>
            <person name="Miao G."/>
            <person name="Liu S."/>
            <person name="Liang Z."/>
            <person name="Yan F."/>
            <person name="Li Y."/>
            <person name="Sun B."/>
            <person name="Zhang H."/>
            <person name="Zhang J."/>
            <person name="Zhu Y."/>
            <person name="Du M."/>
            <person name="Zhao Y."/>
            <person name="Schartl M."/>
            <person name="Tang Q."/>
            <person name="Wang J."/>
        </authorList>
    </citation>
    <scope>NUCLEOTIDE SEQUENCE</scope>
</reference>
<protein>
    <submittedName>
        <fullName evidence="1">Uncharacterized protein</fullName>
    </submittedName>
</protein>
<reference evidence="1" key="2">
    <citation type="submission" date="2025-08" db="UniProtKB">
        <authorList>
            <consortium name="Ensembl"/>
        </authorList>
    </citation>
    <scope>IDENTIFICATION</scope>
</reference>
<name>A0A3P8WGL5_CYNSE</name>